<dbReference type="AlphaFoldDB" id="A0A5C7HAA1"/>
<organism evidence="1 2">
    <name type="scientific">Acer yangbiense</name>
    <dbReference type="NCBI Taxonomy" id="1000413"/>
    <lineage>
        <taxon>Eukaryota</taxon>
        <taxon>Viridiplantae</taxon>
        <taxon>Streptophyta</taxon>
        <taxon>Embryophyta</taxon>
        <taxon>Tracheophyta</taxon>
        <taxon>Spermatophyta</taxon>
        <taxon>Magnoliopsida</taxon>
        <taxon>eudicotyledons</taxon>
        <taxon>Gunneridae</taxon>
        <taxon>Pentapetalae</taxon>
        <taxon>rosids</taxon>
        <taxon>malvids</taxon>
        <taxon>Sapindales</taxon>
        <taxon>Sapindaceae</taxon>
        <taxon>Hippocastanoideae</taxon>
        <taxon>Acereae</taxon>
        <taxon>Acer</taxon>
    </lineage>
</organism>
<comment type="caution">
    <text evidence="1">The sequence shown here is derived from an EMBL/GenBank/DDBJ whole genome shotgun (WGS) entry which is preliminary data.</text>
</comment>
<protein>
    <submittedName>
        <fullName evidence="1">Uncharacterized protein</fullName>
    </submittedName>
</protein>
<accession>A0A5C7HAA1</accession>
<reference evidence="2" key="1">
    <citation type="journal article" date="2019" name="Gigascience">
        <title>De novo genome assembly of the endangered Acer yangbiense, a plant species with extremely small populations endemic to Yunnan Province, China.</title>
        <authorList>
            <person name="Yang J."/>
            <person name="Wariss H.M."/>
            <person name="Tao L."/>
            <person name="Zhang R."/>
            <person name="Yun Q."/>
            <person name="Hollingsworth P."/>
            <person name="Dao Z."/>
            <person name="Luo G."/>
            <person name="Guo H."/>
            <person name="Ma Y."/>
            <person name="Sun W."/>
        </authorList>
    </citation>
    <scope>NUCLEOTIDE SEQUENCE [LARGE SCALE GENOMIC DNA]</scope>
    <source>
        <strain evidence="2">cv. Malutang</strain>
    </source>
</reference>
<dbReference type="EMBL" id="VAHF01000009">
    <property type="protein sequence ID" value="TXG53831.1"/>
    <property type="molecule type" value="Genomic_DNA"/>
</dbReference>
<proteinExistence type="predicted"/>
<dbReference type="Proteomes" id="UP000323000">
    <property type="component" value="Chromosome 9"/>
</dbReference>
<dbReference type="OrthoDB" id="1813734at2759"/>
<name>A0A5C7HAA1_9ROSI</name>
<evidence type="ECO:0000313" key="1">
    <source>
        <dbReference type="EMBL" id="TXG53831.1"/>
    </source>
</evidence>
<keyword evidence="2" id="KW-1185">Reference proteome</keyword>
<evidence type="ECO:0000313" key="2">
    <source>
        <dbReference type="Proteomes" id="UP000323000"/>
    </source>
</evidence>
<sequence>MGRMHPGVLATGSYNWSSGMEGIPNMGNTSTPFSSPYVESFVRLLEEDDTMQTMPKTTHSEYNSSAQPIQYKDREEVSRIISALKKRDDRGPTMKDCREILMKLLHFEDPLYFVASDALCKRREF</sequence>
<gene>
    <name evidence="1" type="ORF">EZV62_019087</name>
</gene>